<keyword evidence="3 12" id="KW-0963">Cytoplasm</keyword>
<dbReference type="GO" id="GO:0005737">
    <property type="term" value="C:cytoplasm"/>
    <property type="evidence" value="ECO:0007669"/>
    <property type="project" value="UniProtKB-SubCell"/>
</dbReference>
<comment type="caution">
    <text evidence="17">The sequence shown here is derived from an EMBL/GenBank/DDBJ whole genome shotgun (WGS) entry which is preliminary data.</text>
</comment>
<dbReference type="InterPro" id="IPR018109">
    <property type="entry name" value="Folylpolyglutamate_synth_CS"/>
</dbReference>
<dbReference type="PANTHER" id="PTHR23135:SF4">
    <property type="entry name" value="UDP-N-ACETYLMURAMOYL-L-ALANYL-D-GLUTAMATE--2,6-DIAMINOPIMELATE LIGASE MURE HOMOLOG, CHLOROPLASTIC"/>
    <property type="match status" value="1"/>
</dbReference>
<evidence type="ECO:0000259" key="14">
    <source>
        <dbReference type="Pfam" id="PF01225"/>
    </source>
</evidence>
<name>A0A7X2S619_9BACI</name>
<feature type="binding site" evidence="12">
    <location>
        <position position="186"/>
    </location>
    <ligand>
        <name>UDP-N-acetyl-alpha-D-muramoyl-L-alanyl-D-glutamate</name>
        <dbReference type="ChEBI" id="CHEBI:83900"/>
    </ligand>
</feature>
<evidence type="ECO:0000256" key="5">
    <source>
        <dbReference type="ARBA" id="ARBA00022618"/>
    </source>
</evidence>
<evidence type="ECO:0000259" key="16">
    <source>
        <dbReference type="Pfam" id="PF08245"/>
    </source>
</evidence>
<dbReference type="GO" id="GO:0004326">
    <property type="term" value="F:tetrahydrofolylpolyglutamate synthase activity"/>
    <property type="evidence" value="ECO:0007669"/>
    <property type="project" value="InterPro"/>
</dbReference>
<keyword evidence="12" id="KW-0460">Magnesium</keyword>
<dbReference type="UniPathway" id="UPA00219"/>
<proteinExistence type="inferred from homology"/>
<dbReference type="InterPro" id="IPR036615">
    <property type="entry name" value="Mur_ligase_C_dom_sf"/>
</dbReference>
<dbReference type="InterPro" id="IPR004101">
    <property type="entry name" value="Mur_ligase_C"/>
</dbReference>
<feature type="binding site" evidence="12">
    <location>
        <begin position="112"/>
        <end position="118"/>
    </location>
    <ligand>
        <name>ATP</name>
        <dbReference type="ChEBI" id="CHEBI:30616"/>
    </ligand>
</feature>
<accession>A0A7X2S619</accession>
<dbReference type="InterPro" id="IPR036565">
    <property type="entry name" value="Mur-like_cat_sf"/>
</dbReference>
<evidence type="ECO:0000256" key="12">
    <source>
        <dbReference type="HAMAP-Rule" id="MF_00208"/>
    </source>
</evidence>
<evidence type="ECO:0000256" key="4">
    <source>
        <dbReference type="ARBA" id="ARBA00022598"/>
    </source>
</evidence>
<evidence type="ECO:0000256" key="2">
    <source>
        <dbReference type="ARBA" id="ARBA00005898"/>
    </source>
</evidence>
<dbReference type="HAMAP" id="MF_00208">
    <property type="entry name" value="MurE"/>
    <property type="match status" value="1"/>
</dbReference>
<dbReference type="Proteomes" id="UP000434639">
    <property type="component" value="Unassembled WGS sequence"/>
</dbReference>
<dbReference type="SUPFAM" id="SSF63418">
    <property type="entry name" value="MurE/MurF N-terminal domain"/>
    <property type="match status" value="1"/>
</dbReference>
<dbReference type="EC" id="6.3.2.-" evidence="12"/>
<organism evidence="17 18">
    <name type="scientific">Metabacillus mangrovi</name>
    <dbReference type="NCBI Taxonomy" id="1491830"/>
    <lineage>
        <taxon>Bacteria</taxon>
        <taxon>Bacillati</taxon>
        <taxon>Bacillota</taxon>
        <taxon>Bacilli</taxon>
        <taxon>Bacillales</taxon>
        <taxon>Bacillaceae</taxon>
        <taxon>Metabacillus</taxon>
    </lineage>
</organism>
<comment type="function">
    <text evidence="12">Catalyzes the addition of an amino acid to the nucleotide precursor UDP-N-acetylmuramoyl-L-alanyl-D-glutamate (UMAG) in the biosynthesis of bacterial cell-wall peptidoglycan.</text>
</comment>
<dbReference type="GO" id="GO:0051301">
    <property type="term" value="P:cell division"/>
    <property type="evidence" value="ECO:0007669"/>
    <property type="project" value="UniProtKB-KW"/>
</dbReference>
<dbReference type="RefSeq" id="WP_155112452.1">
    <property type="nucleotide sequence ID" value="NZ_WMIB01000009.1"/>
</dbReference>
<comment type="caution">
    <text evidence="12">Lacks conserved residue(s) required for the propagation of feature annotation.</text>
</comment>
<reference evidence="17 18" key="1">
    <citation type="journal article" date="2017" name="Int. J. Syst. Evol. Microbiol.">
        <title>Bacillus mangrovi sp. nov., isolated from a sediment sample from a mangrove forest.</title>
        <authorList>
            <person name="Gupta V."/>
            <person name="Singh P.K."/>
            <person name="Korpole S."/>
            <person name="Tanuku N.R.S."/>
            <person name="Pinnaka A.K."/>
        </authorList>
    </citation>
    <scope>NUCLEOTIDE SEQUENCE [LARGE SCALE GENOMIC DNA]</scope>
    <source>
        <strain evidence="17 18">KCTC 33872</strain>
    </source>
</reference>
<dbReference type="EMBL" id="WMIB01000009">
    <property type="protein sequence ID" value="MTH53933.1"/>
    <property type="molecule type" value="Genomic_DNA"/>
</dbReference>
<dbReference type="PROSITE" id="PS01011">
    <property type="entry name" value="FOLYLPOLYGLU_SYNT_1"/>
    <property type="match status" value="1"/>
</dbReference>
<comment type="pathway">
    <text evidence="1 12 13">Cell wall biogenesis; peptidoglycan biosynthesis.</text>
</comment>
<keyword evidence="18" id="KW-1185">Reference proteome</keyword>
<evidence type="ECO:0000313" key="17">
    <source>
        <dbReference type="EMBL" id="MTH53933.1"/>
    </source>
</evidence>
<keyword evidence="6 12" id="KW-0547">Nucleotide-binding</keyword>
<dbReference type="Pfam" id="PF01225">
    <property type="entry name" value="Mur_ligase"/>
    <property type="match status" value="1"/>
</dbReference>
<dbReference type="GO" id="GO:0005524">
    <property type="term" value="F:ATP binding"/>
    <property type="evidence" value="ECO:0007669"/>
    <property type="project" value="UniProtKB-UniRule"/>
</dbReference>
<dbReference type="Gene3D" id="3.40.1390.10">
    <property type="entry name" value="MurE/MurF, N-terminal domain"/>
    <property type="match status" value="1"/>
</dbReference>
<dbReference type="SUPFAM" id="SSF53244">
    <property type="entry name" value="MurD-like peptide ligases, peptide-binding domain"/>
    <property type="match status" value="1"/>
</dbReference>
<dbReference type="InterPro" id="IPR013221">
    <property type="entry name" value="Mur_ligase_cen"/>
</dbReference>
<feature type="binding site" evidence="12">
    <location>
        <position position="178"/>
    </location>
    <ligand>
        <name>UDP-N-acetyl-alpha-D-muramoyl-L-alanyl-D-glutamate</name>
        <dbReference type="ChEBI" id="CHEBI:83900"/>
    </ligand>
</feature>
<feature type="modified residue" description="N6-carboxylysine" evidence="12">
    <location>
        <position position="218"/>
    </location>
</feature>
<keyword evidence="11 12" id="KW-0961">Cell wall biogenesis/degradation</keyword>
<dbReference type="PANTHER" id="PTHR23135">
    <property type="entry name" value="MUR LIGASE FAMILY MEMBER"/>
    <property type="match status" value="1"/>
</dbReference>
<dbReference type="InterPro" id="IPR005761">
    <property type="entry name" value="UDP-N-AcMur-Glu-dNH2Pim_ligase"/>
</dbReference>
<evidence type="ECO:0000256" key="10">
    <source>
        <dbReference type="ARBA" id="ARBA00023306"/>
    </source>
</evidence>
<keyword evidence="7 12" id="KW-0067">ATP-binding</keyword>
<dbReference type="Gene3D" id="3.90.190.20">
    <property type="entry name" value="Mur ligase, C-terminal domain"/>
    <property type="match status" value="1"/>
</dbReference>
<evidence type="ECO:0000256" key="8">
    <source>
        <dbReference type="ARBA" id="ARBA00022960"/>
    </source>
</evidence>
<feature type="binding site" evidence="12">
    <location>
        <begin position="154"/>
        <end position="155"/>
    </location>
    <ligand>
        <name>UDP-N-acetyl-alpha-D-muramoyl-L-alanyl-D-glutamate</name>
        <dbReference type="ChEBI" id="CHEBI:83900"/>
    </ligand>
</feature>
<protein>
    <recommendedName>
        <fullName evidence="12">UDP-N-acetylmuramyl-tripeptide synthetase</fullName>
        <ecNumber evidence="12">6.3.2.-</ecNumber>
    </recommendedName>
    <alternativeName>
        <fullName evidence="12">UDP-MurNAc-tripeptide synthetase</fullName>
    </alternativeName>
</protein>
<dbReference type="Gene3D" id="3.40.1190.10">
    <property type="entry name" value="Mur-like, catalytic domain"/>
    <property type="match status" value="1"/>
</dbReference>
<gene>
    <name evidence="12" type="primary">murE</name>
    <name evidence="17" type="ORF">GKZ89_11000</name>
</gene>
<evidence type="ECO:0000259" key="15">
    <source>
        <dbReference type="Pfam" id="PF02875"/>
    </source>
</evidence>
<dbReference type="GO" id="GO:0071555">
    <property type="term" value="P:cell wall organization"/>
    <property type="evidence" value="ECO:0007669"/>
    <property type="project" value="UniProtKB-KW"/>
</dbReference>
<dbReference type="InterPro" id="IPR000713">
    <property type="entry name" value="Mur_ligase_N"/>
</dbReference>
<feature type="domain" description="Mur ligase N-terminal catalytic" evidence="14">
    <location>
        <begin position="25"/>
        <end position="98"/>
    </location>
</feature>
<evidence type="ECO:0000256" key="6">
    <source>
        <dbReference type="ARBA" id="ARBA00022741"/>
    </source>
</evidence>
<feature type="binding site" evidence="12">
    <location>
        <position position="153"/>
    </location>
    <ligand>
        <name>UDP-N-acetyl-alpha-D-muramoyl-L-alanyl-D-glutamate</name>
        <dbReference type="ChEBI" id="CHEBI:83900"/>
    </ligand>
</feature>
<evidence type="ECO:0000313" key="18">
    <source>
        <dbReference type="Proteomes" id="UP000434639"/>
    </source>
</evidence>
<comment type="PTM">
    <text evidence="12">Carboxylation is probably crucial for Mg(2+) binding and, consequently, for the gamma-phosphate positioning of ATP.</text>
</comment>
<dbReference type="NCBIfam" id="TIGR01085">
    <property type="entry name" value="murE"/>
    <property type="match status" value="1"/>
</dbReference>
<dbReference type="AlphaFoldDB" id="A0A7X2S619"/>
<dbReference type="GO" id="GO:0008360">
    <property type="term" value="P:regulation of cell shape"/>
    <property type="evidence" value="ECO:0007669"/>
    <property type="project" value="UniProtKB-KW"/>
</dbReference>
<dbReference type="GO" id="GO:0000287">
    <property type="term" value="F:magnesium ion binding"/>
    <property type="evidence" value="ECO:0007669"/>
    <property type="project" value="UniProtKB-UniRule"/>
</dbReference>
<evidence type="ECO:0000256" key="11">
    <source>
        <dbReference type="ARBA" id="ARBA00023316"/>
    </source>
</evidence>
<evidence type="ECO:0000256" key="1">
    <source>
        <dbReference type="ARBA" id="ARBA00004752"/>
    </source>
</evidence>
<comment type="cofactor">
    <cofactor evidence="12">
        <name>Mg(2+)</name>
        <dbReference type="ChEBI" id="CHEBI:18420"/>
    </cofactor>
</comment>
<evidence type="ECO:0000256" key="3">
    <source>
        <dbReference type="ARBA" id="ARBA00022490"/>
    </source>
</evidence>
<dbReference type="OrthoDB" id="9800958at2"/>
<evidence type="ECO:0000256" key="9">
    <source>
        <dbReference type="ARBA" id="ARBA00022984"/>
    </source>
</evidence>
<evidence type="ECO:0000256" key="13">
    <source>
        <dbReference type="RuleBase" id="RU004135"/>
    </source>
</evidence>
<evidence type="ECO:0000256" key="7">
    <source>
        <dbReference type="ARBA" id="ARBA00022840"/>
    </source>
</evidence>
<dbReference type="Pfam" id="PF02875">
    <property type="entry name" value="Mur_ligase_C"/>
    <property type="match status" value="1"/>
</dbReference>
<dbReference type="GO" id="GO:0009252">
    <property type="term" value="P:peptidoglycan biosynthetic process"/>
    <property type="evidence" value="ECO:0007669"/>
    <property type="project" value="UniProtKB-UniRule"/>
</dbReference>
<dbReference type="InterPro" id="IPR035911">
    <property type="entry name" value="MurE/MurF_N"/>
</dbReference>
<feature type="domain" description="Mur ligase C-terminal" evidence="15">
    <location>
        <begin position="332"/>
        <end position="460"/>
    </location>
</feature>
<feature type="domain" description="Mur ligase central" evidence="16">
    <location>
        <begin position="110"/>
        <end position="309"/>
    </location>
</feature>
<comment type="similarity">
    <text evidence="2 12">Belongs to the MurCDEF family. MurE subfamily.</text>
</comment>
<keyword evidence="8 12" id="KW-0133">Cell shape</keyword>
<sequence>MNLHQLLLSSAIFPQHVRNLKENIEITGITSDSRCVRPGDLFIAISGYETDGHEYIEAALQAGAAAVAGETPQTELPVPYIRLEDSRKQMAALAVSFYGNPHTKHKMIGITGTNGKTTTAFMLKHILECAGHSCSLFGSVANYINGKWYTASNTTPDSLELQKLLYGSRDEFAVMEVSSHGISQHRVEGVEFDYALFTNLDQDHLDFHETMDEYFDVKSKLFKQMKKNGTAVINTDSSWGEKLYENTAAAGGKVLAFGENLQADLILSDWKTSDFPAAILNESDTRGHFMQLSTPGLHNVYNAGLAFLTALEIGIEPRVIQDALMNFPGVPGRNEVYKREGRPSVMLDYAHTAEALYHCLKTAKECGAERVYHVFGFRGGRDESKRADMIGISADLSDGYVLTSDDLNGMSDEDQIQLLQTLQNQYGNEKGSIVTDRPLAIRKMILQASPGDWVVVTGKGAEAYKQSFSLPFASDGETIRYLLDEDPLEYEKTE</sequence>
<dbReference type="NCBIfam" id="NF001126">
    <property type="entry name" value="PRK00139.1-4"/>
    <property type="match status" value="1"/>
</dbReference>
<keyword evidence="10 12" id="KW-0131">Cell cycle</keyword>
<keyword evidence="9 12" id="KW-0573">Peptidoglycan synthesis</keyword>
<feature type="binding site" evidence="12">
    <location>
        <position position="33"/>
    </location>
    <ligand>
        <name>UDP-N-acetyl-alpha-D-muramoyl-L-alanyl-D-glutamate</name>
        <dbReference type="ChEBI" id="CHEBI:83900"/>
    </ligand>
</feature>
<dbReference type="Pfam" id="PF08245">
    <property type="entry name" value="Mur_ligase_M"/>
    <property type="match status" value="1"/>
</dbReference>
<feature type="binding site" evidence="12">
    <location>
        <position position="184"/>
    </location>
    <ligand>
        <name>UDP-N-acetyl-alpha-D-muramoyl-L-alanyl-D-glutamate</name>
        <dbReference type="ChEBI" id="CHEBI:83900"/>
    </ligand>
</feature>
<comment type="subcellular location">
    <subcellularLocation>
        <location evidence="12 13">Cytoplasm</location>
    </subcellularLocation>
</comment>
<keyword evidence="5 12" id="KW-0132">Cell division</keyword>
<keyword evidence="4 12" id="KW-0436">Ligase</keyword>
<dbReference type="SUPFAM" id="SSF53623">
    <property type="entry name" value="MurD-like peptide ligases, catalytic domain"/>
    <property type="match status" value="1"/>
</dbReference>